<reference evidence="6" key="1">
    <citation type="journal article" date="2021" name="bioRxiv">
        <title>Whole Genome Assembly and Annotation of Northern Wild Rice, Zizania palustris L., Supports a Whole Genome Duplication in the Zizania Genus.</title>
        <authorList>
            <person name="Haas M."/>
            <person name="Kono T."/>
            <person name="Macchietto M."/>
            <person name="Millas R."/>
            <person name="McGilp L."/>
            <person name="Shao M."/>
            <person name="Duquette J."/>
            <person name="Hirsch C.N."/>
            <person name="Kimball J."/>
        </authorList>
    </citation>
    <scope>NUCLEOTIDE SEQUENCE</scope>
    <source>
        <tissue evidence="6">Fresh leaf tissue</tissue>
    </source>
</reference>
<dbReference type="SMART" id="SM00534">
    <property type="entry name" value="MUTSac"/>
    <property type="match status" value="1"/>
</dbReference>
<dbReference type="Pfam" id="PF00488">
    <property type="entry name" value="MutS_V"/>
    <property type="match status" value="1"/>
</dbReference>
<evidence type="ECO:0000259" key="5">
    <source>
        <dbReference type="PROSITE" id="PS00486"/>
    </source>
</evidence>
<dbReference type="GO" id="GO:0005524">
    <property type="term" value="F:ATP binding"/>
    <property type="evidence" value="ECO:0007669"/>
    <property type="project" value="UniProtKB-KW"/>
</dbReference>
<dbReference type="PANTHER" id="PTHR48466">
    <property type="entry name" value="OS10G0509000 PROTEIN-RELATED"/>
    <property type="match status" value="1"/>
</dbReference>
<organism evidence="6 7">
    <name type="scientific">Zizania palustris</name>
    <name type="common">Northern wild rice</name>
    <dbReference type="NCBI Taxonomy" id="103762"/>
    <lineage>
        <taxon>Eukaryota</taxon>
        <taxon>Viridiplantae</taxon>
        <taxon>Streptophyta</taxon>
        <taxon>Embryophyta</taxon>
        <taxon>Tracheophyta</taxon>
        <taxon>Spermatophyta</taxon>
        <taxon>Magnoliopsida</taxon>
        <taxon>Liliopsida</taxon>
        <taxon>Poales</taxon>
        <taxon>Poaceae</taxon>
        <taxon>BOP clade</taxon>
        <taxon>Oryzoideae</taxon>
        <taxon>Oryzeae</taxon>
        <taxon>Zizaniinae</taxon>
        <taxon>Zizania</taxon>
    </lineage>
</organism>
<dbReference type="Pfam" id="PF20297">
    <property type="entry name" value="MSSS"/>
    <property type="match status" value="1"/>
</dbReference>
<dbReference type="PIRSF" id="PIRSF005814">
    <property type="entry name" value="MutS_YshD"/>
    <property type="match status" value="1"/>
</dbReference>
<dbReference type="NCBIfam" id="TIGR01069">
    <property type="entry name" value="mutS2"/>
    <property type="match status" value="1"/>
</dbReference>
<dbReference type="InterPro" id="IPR005747">
    <property type="entry name" value="MutS2"/>
</dbReference>
<keyword evidence="7" id="KW-1185">Reference proteome</keyword>
<dbReference type="GO" id="GO:0030983">
    <property type="term" value="F:mismatched DNA binding"/>
    <property type="evidence" value="ECO:0007669"/>
    <property type="project" value="InterPro"/>
</dbReference>
<evidence type="ECO:0000313" key="7">
    <source>
        <dbReference type="Proteomes" id="UP000729402"/>
    </source>
</evidence>
<feature type="region of interest" description="Disordered" evidence="4">
    <location>
        <begin position="798"/>
        <end position="835"/>
    </location>
</feature>
<feature type="compositionally biased region" description="Polar residues" evidence="4">
    <location>
        <begin position="818"/>
        <end position="834"/>
    </location>
</feature>
<dbReference type="InterPro" id="IPR045076">
    <property type="entry name" value="MutS"/>
</dbReference>
<dbReference type="GO" id="GO:0006298">
    <property type="term" value="P:mismatch repair"/>
    <property type="evidence" value="ECO:0007669"/>
    <property type="project" value="InterPro"/>
</dbReference>
<evidence type="ECO:0000256" key="3">
    <source>
        <dbReference type="SAM" id="Coils"/>
    </source>
</evidence>
<dbReference type="GO" id="GO:0140664">
    <property type="term" value="F:ATP-dependent DNA damage sensor activity"/>
    <property type="evidence" value="ECO:0007669"/>
    <property type="project" value="InterPro"/>
</dbReference>
<dbReference type="FunFam" id="3.40.50.300:FF:001241">
    <property type="entry name" value="Endonuclease MutS2 isoform X1"/>
    <property type="match status" value="1"/>
</dbReference>
<sequence length="895" mass="98296">PTAKAESYVFIHPARSCLYASIQTQRAPLPPPASTARHRHPPPVAVAAAVTAASPMLHLSTTLSSLSSPPPPPFPPSISGLHLRSRLCCRRRLLLLFRLRALPPASPSARSLRLLEWGKVCDSVASFAGTVHGRDATKTQLWEVEDVSYEQSRRLLQETEAAVRLLDSAGGGMDFSGLDTVAVESAIHRVSGGAVIKGQEAVAVVSLMLFVESLQVTIKTALKQDEDLHELLMPLTETTLDAVINKSLVKSIQDIIDDDGSVKDTASPELRRYREQVQVLENRLYQLMDKLMRNAENEASVSEVCLVNGRCCIKVIGDKSSPFDGLLLSSGSDAGSMVEPIVAVPLNDELQEARVLVAKAELDALSKLTDKILLELDNIQSLLQATIELDKVTARAKYSIAYDGTHPDLYLPNFENGTVCTATGGSISTASSEHSYNKPWKLYMPNAYHPLLLQQHQENLHCAKKDVASATAEIRRRRIYGQDIVDEDQLASDLDLMKIRVSQLEKDQPVPVDFFIAEETTVLVITGPNTGGKTISLKTVGLASLMAKIGLYILASEPVKIPWFNAVYADIGDEQSLTQSLSTFSGHLKHIGAIRAQSTSQSLVLLDEVGAGTNPLEGAALGMSLLESFAEAGSFLTLATTHHGELKTLKYSNDSFENACMEFDEDNLKPTFRILWGIPGRSNAINIAERLGLPLDIIESSQQLLGSAGAEINALIMDMENFKQDYQQHLQEAQQYLMQSKELHDKLEAAQKNIADHTSAQRKRKARVISEYAVMARSIIRKKFQHFRESAIAKRAIEKETAMKNEKSERVKGPEPSSPSVKKAQNTNISMATTTDDEDDVILEVGDLVYVPKLRNEATVVKMDSSKNEVQVQAGMMKLKLKLNDVKIQKKRISR</sequence>
<dbReference type="PROSITE" id="PS00486">
    <property type="entry name" value="DNA_MISMATCH_REPAIR_2"/>
    <property type="match status" value="1"/>
</dbReference>
<dbReference type="OrthoDB" id="1924787at2759"/>
<feature type="non-terminal residue" evidence="6">
    <location>
        <position position="1"/>
    </location>
</feature>
<dbReference type="PANTHER" id="PTHR48466:SF2">
    <property type="entry name" value="OS10G0509000 PROTEIN"/>
    <property type="match status" value="1"/>
</dbReference>
<name>A0A8J5WP06_ZIZPA</name>
<evidence type="ECO:0000256" key="4">
    <source>
        <dbReference type="SAM" id="MobiDB-lite"/>
    </source>
</evidence>
<proteinExistence type="predicted"/>
<keyword evidence="1" id="KW-0547">Nucleotide-binding</keyword>
<dbReference type="Proteomes" id="UP000729402">
    <property type="component" value="Unassembled WGS sequence"/>
</dbReference>
<dbReference type="GO" id="GO:0016887">
    <property type="term" value="F:ATP hydrolysis activity"/>
    <property type="evidence" value="ECO:0007669"/>
    <property type="project" value="InterPro"/>
</dbReference>
<evidence type="ECO:0000256" key="2">
    <source>
        <dbReference type="ARBA" id="ARBA00022840"/>
    </source>
</evidence>
<evidence type="ECO:0000256" key="1">
    <source>
        <dbReference type="ARBA" id="ARBA00022741"/>
    </source>
</evidence>
<dbReference type="EMBL" id="JAAALK010000080">
    <property type="protein sequence ID" value="KAG8092226.1"/>
    <property type="molecule type" value="Genomic_DNA"/>
</dbReference>
<feature type="compositionally biased region" description="Basic and acidic residues" evidence="4">
    <location>
        <begin position="798"/>
        <end position="813"/>
    </location>
</feature>
<dbReference type="GO" id="GO:0004519">
    <property type="term" value="F:endonuclease activity"/>
    <property type="evidence" value="ECO:0007669"/>
    <property type="project" value="InterPro"/>
</dbReference>
<dbReference type="AlphaFoldDB" id="A0A8J5WP06"/>
<comment type="caution">
    <text evidence="6">The sequence shown here is derived from an EMBL/GenBank/DDBJ whole genome shotgun (WGS) entry which is preliminary data.</text>
</comment>
<dbReference type="GO" id="GO:0045910">
    <property type="term" value="P:negative regulation of DNA recombination"/>
    <property type="evidence" value="ECO:0007669"/>
    <property type="project" value="InterPro"/>
</dbReference>
<dbReference type="SMART" id="SM00533">
    <property type="entry name" value="MUTSd"/>
    <property type="match status" value="1"/>
</dbReference>
<reference evidence="6" key="2">
    <citation type="submission" date="2021-02" db="EMBL/GenBank/DDBJ databases">
        <authorList>
            <person name="Kimball J.A."/>
            <person name="Haas M.W."/>
            <person name="Macchietto M."/>
            <person name="Kono T."/>
            <person name="Duquette J."/>
            <person name="Shao M."/>
        </authorList>
    </citation>
    <scope>NUCLEOTIDE SEQUENCE</scope>
    <source>
        <tissue evidence="6">Fresh leaf tissue</tissue>
    </source>
</reference>
<evidence type="ECO:0000313" key="6">
    <source>
        <dbReference type="EMBL" id="KAG8092226.1"/>
    </source>
</evidence>
<dbReference type="InterPro" id="IPR000432">
    <property type="entry name" value="DNA_mismatch_repair_MutS_C"/>
</dbReference>
<feature type="domain" description="DNA mismatch repair proteins mutS family" evidence="5">
    <location>
        <begin position="602"/>
        <end position="618"/>
    </location>
</feature>
<keyword evidence="2" id="KW-0067">ATP-binding</keyword>
<keyword evidence="3" id="KW-0175">Coiled coil</keyword>
<gene>
    <name evidence="6" type="ORF">GUJ93_ZPchr0012g20223</name>
</gene>
<feature type="coiled-coil region" evidence="3">
    <location>
        <begin position="712"/>
        <end position="760"/>
    </location>
</feature>
<protein>
    <recommendedName>
        <fullName evidence="5">DNA mismatch repair proteins mutS family domain-containing protein</fullName>
    </recommendedName>
</protein>
<dbReference type="InterPro" id="IPR046893">
    <property type="entry name" value="MSSS"/>
</dbReference>
<accession>A0A8J5WP06</accession>
<dbReference type="InterPro" id="IPR007696">
    <property type="entry name" value="DNA_mismatch_repair_MutS_core"/>
</dbReference>